<keyword evidence="5 13" id="KW-0560">Oxidoreductase</keyword>
<feature type="binding site" evidence="9">
    <location>
        <begin position="75"/>
        <end position="76"/>
    </location>
    <ligand>
        <name>FMN</name>
        <dbReference type="ChEBI" id="CHEBI:58210"/>
    </ligand>
</feature>
<evidence type="ECO:0000256" key="9">
    <source>
        <dbReference type="PIRSR" id="PIRSR000190-2"/>
    </source>
</evidence>
<dbReference type="Gene3D" id="2.30.110.10">
    <property type="entry name" value="Electron Transport, Fmn-binding Protein, Chain A"/>
    <property type="match status" value="1"/>
</dbReference>
<feature type="domain" description="Pyridoxamine 5'-phosphate oxidase N-terminal" evidence="11">
    <location>
        <begin position="40"/>
        <end position="157"/>
    </location>
</feature>
<evidence type="ECO:0000256" key="8">
    <source>
        <dbReference type="NCBIfam" id="TIGR00558"/>
    </source>
</evidence>
<evidence type="ECO:0000313" key="13">
    <source>
        <dbReference type="EMBL" id="AKQ04637.1"/>
    </source>
</evidence>
<dbReference type="EC" id="1.4.3.5" evidence="8"/>
<proteinExistence type="inferred from homology"/>
<feature type="binding site" evidence="9">
    <location>
        <begin position="139"/>
        <end position="140"/>
    </location>
    <ligand>
        <name>FMN</name>
        <dbReference type="ChEBI" id="CHEBI:58210"/>
    </ligand>
</feature>
<dbReference type="InterPro" id="IPR019740">
    <property type="entry name" value="Pyridox_Oxase_CS"/>
</dbReference>
<evidence type="ECO:0000256" key="2">
    <source>
        <dbReference type="ARBA" id="ARBA00011738"/>
    </source>
</evidence>
<dbReference type="InterPro" id="IPR000659">
    <property type="entry name" value="Pyridox_Oxase"/>
</dbReference>
<accession>A0A0H4TDL2</accession>
<dbReference type="InterPro" id="IPR019576">
    <property type="entry name" value="Pyridoxamine_oxidase_dimer_C"/>
</dbReference>
<dbReference type="FunFam" id="2.30.110.10:FF:000020">
    <property type="entry name" value="PNPO isoform 11"/>
    <property type="match status" value="1"/>
</dbReference>
<comment type="similarity">
    <text evidence="1">Belongs to the pyridoxamine 5'-phosphate oxidase family.</text>
</comment>
<feature type="binding site" evidence="9">
    <location>
        <position position="82"/>
    </location>
    <ligand>
        <name>FMN</name>
        <dbReference type="ChEBI" id="CHEBI:58210"/>
    </ligand>
</feature>
<evidence type="ECO:0000259" key="12">
    <source>
        <dbReference type="Pfam" id="PF10590"/>
    </source>
</evidence>
<feature type="binding site" evidence="9">
    <location>
        <position position="194"/>
    </location>
    <ligand>
        <name>FMN</name>
        <dbReference type="ChEBI" id="CHEBI:58210"/>
    </ligand>
</feature>
<dbReference type="InterPro" id="IPR012349">
    <property type="entry name" value="Split_barrel_FMN-bd"/>
</dbReference>
<evidence type="ECO:0000256" key="3">
    <source>
        <dbReference type="ARBA" id="ARBA00022630"/>
    </source>
</evidence>
<dbReference type="InterPro" id="IPR011576">
    <property type="entry name" value="Pyridox_Oxase_N"/>
</dbReference>
<sequence length="211" mass="24036">MPKSGKRAGLRETPLDASDLDGDPLKQFAAWFQPRAGSGVPEAHAMTLATATKDGSPFARTVLLKEATERGFVFFTNYGSPKARQLMENPRATLVFYWPEVHRQVVVSGRVTQVTDAESDAYFRTRPRGSQLSAWASRQSERLESREALERRVTELDGQYAGREVPRPPFWGGFRLVPERFEFWQGRSSRLHDRFCYSRDGGRWVIERLAP</sequence>
<dbReference type="GO" id="GO:0010181">
    <property type="term" value="F:FMN binding"/>
    <property type="evidence" value="ECO:0007669"/>
    <property type="project" value="UniProtKB-UniRule"/>
</dbReference>
<dbReference type="SUPFAM" id="SSF50475">
    <property type="entry name" value="FMN-binding split barrel"/>
    <property type="match status" value="1"/>
</dbReference>
<keyword evidence="3" id="KW-0285">Flavoprotein</keyword>
<protein>
    <recommendedName>
        <fullName evidence="8">Pyridoxamine 5'-phosphate oxidase</fullName>
        <ecNumber evidence="8">1.4.3.5</ecNumber>
    </recommendedName>
</protein>
<dbReference type="HAMAP" id="MF_01629">
    <property type="entry name" value="PdxH"/>
    <property type="match status" value="1"/>
</dbReference>
<dbReference type="EMBL" id="KT007046">
    <property type="protein sequence ID" value="AKQ04637.1"/>
    <property type="molecule type" value="Genomic_DNA"/>
</dbReference>
<evidence type="ECO:0000256" key="7">
    <source>
        <dbReference type="ARBA" id="ARBA00060587"/>
    </source>
</evidence>
<dbReference type="NCBIfam" id="TIGR00558">
    <property type="entry name" value="pdxH"/>
    <property type="match status" value="1"/>
</dbReference>
<keyword evidence="6" id="KW-0664">Pyridoxine biosynthesis</keyword>
<evidence type="ECO:0000256" key="10">
    <source>
        <dbReference type="SAM" id="MobiDB-lite"/>
    </source>
</evidence>
<evidence type="ECO:0000256" key="6">
    <source>
        <dbReference type="ARBA" id="ARBA00023096"/>
    </source>
</evidence>
<organism evidence="13">
    <name type="scientific">uncultured Gemmatimonadetes bacterium Rifle_16ft_4_minimus_7</name>
    <dbReference type="NCBI Taxonomy" id="1665098"/>
    <lineage>
        <taxon>Bacteria</taxon>
        <taxon>Pseudomonadati</taxon>
        <taxon>Gemmatimonadota</taxon>
        <taxon>environmental samples</taxon>
    </lineage>
</organism>
<dbReference type="GO" id="GO:0008615">
    <property type="term" value="P:pyridoxine biosynthetic process"/>
    <property type="evidence" value="ECO:0007669"/>
    <property type="project" value="UniProtKB-UniRule"/>
</dbReference>
<dbReference type="Pfam" id="PF01243">
    <property type="entry name" value="PNPOx_N"/>
    <property type="match status" value="1"/>
</dbReference>
<feature type="domain" description="Pyridoxine 5'-phosphate oxidase dimerisation C-terminal" evidence="12">
    <location>
        <begin position="171"/>
        <end position="211"/>
    </location>
</feature>
<dbReference type="AlphaFoldDB" id="A0A0H4TDL2"/>
<dbReference type="PROSITE" id="PS01064">
    <property type="entry name" value="PYRIDOX_OXIDASE"/>
    <property type="match status" value="1"/>
</dbReference>
<comment type="cofactor">
    <cofactor evidence="9">
        <name>FMN</name>
        <dbReference type="ChEBI" id="CHEBI:58210"/>
    </cofactor>
    <text evidence="9">Binds 1 FMN per subunit.</text>
</comment>
<evidence type="ECO:0000256" key="5">
    <source>
        <dbReference type="ARBA" id="ARBA00023002"/>
    </source>
</evidence>
<feature type="binding site" evidence="9">
    <location>
        <position position="104"/>
    </location>
    <ligand>
        <name>FMN</name>
        <dbReference type="ChEBI" id="CHEBI:58210"/>
    </ligand>
</feature>
<reference evidence="13" key="1">
    <citation type="journal article" date="2015" name="ISME J.">
        <title>Aquifer environment selects for microbial species cohorts in sediment and groundwater.</title>
        <authorList>
            <person name="Hug L.A."/>
            <person name="Thomas B.C."/>
            <person name="Brown C.T."/>
            <person name="Frischkorn K.R."/>
            <person name="Williams K.H."/>
            <person name="Tringe S.G."/>
            <person name="Banfield J.F."/>
        </authorList>
    </citation>
    <scope>NUCLEOTIDE SEQUENCE</scope>
</reference>
<comment type="subunit">
    <text evidence="2">Homodimer.</text>
</comment>
<dbReference type="PANTHER" id="PTHR10851:SF0">
    <property type="entry name" value="PYRIDOXINE-5'-PHOSPHATE OXIDASE"/>
    <property type="match status" value="1"/>
</dbReference>
<feature type="binding site" evidence="9">
    <location>
        <position position="184"/>
    </location>
    <ligand>
        <name>FMN</name>
        <dbReference type="ChEBI" id="CHEBI:58210"/>
    </ligand>
</feature>
<feature type="binding site" evidence="9">
    <location>
        <begin position="60"/>
        <end position="65"/>
    </location>
    <ligand>
        <name>FMN</name>
        <dbReference type="ChEBI" id="CHEBI:58210"/>
    </ligand>
</feature>
<keyword evidence="4 9" id="KW-0288">FMN</keyword>
<comment type="pathway">
    <text evidence="7">Cofactor metabolism.</text>
</comment>
<evidence type="ECO:0000256" key="1">
    <source>
        <dbReference type="ARBA" id="ARBA00007301"/>
    </source>
</evidence>
<dbReference type="PIRSF" id="PIRSF000190">
    <property type="entry name" value="Pyd_amn-ph_oxd"/>
    <property type="match status" value="1"/>
</dbReference>
<evidence type="ECO:0000256" key="4">
    <source>
        <dbReference type="ARBA" id="ARBA00022643"/>
    </source>
</evidence>
<evidence type="ECO:0000259" key="11">
    <source>
        <dbReference type="Pfam" id="PF01243"/>
    </source>
</evidence>
<dbReference type="GO" id="GO:0004733">
    <property type="term" value="F:pyridoxamine phosphate oxidase activity"/>
    <property type="evidence" value="ECO:0007669"/>
    <property type="project" value="UniProtKB-UniRule"/>
</dbReference>
<dbReference type="NCBIfam" id="NF004231">
    <property type="entry name" value="PRK05679.1"/>
    <property type="match status" value="1"/>
</dbReference>
<dbReference type="PANTHER" id="PTHR10851">
    <property type="entry name" value="PYRIDOXINE-5-PHOSPHATE OXIDASE"/>
    <property type="match status" value="1"/>
</dbReference>
<feature type="region of interest" description="Disordered" evidence="10">
    <location>
        <begin position="1"/>
        <end position="21"/>
    </location>
</feature>
<dbReference type="Pfam" id="PF10590">
    <property type="entry name" value="PNP_phzG_C"/>
    <property type="match status" value="1"/>
</dbReference>
<name>A0A0H4TDL2_9BACT</name>